<name>A0ABT6YDU7_9BACT</name>
<accession>A0ABT6YDU7</accession>
<keyword evidence="3" id="KW-1185">Reference proteome</keyword>
<protein>
    <submittedName>
        <fullName evidence="2">Uncharacterized protein</fullName>
    </submittedName>
</protein>
<proteinExistence type="predicted"/>
<evidence type="ECO:0000256" key="1">
    <source>
        <dbReference type="SAM" id="Phobius"/>
    </source>
</evidence>
<sequence>MKFFSLLFFWIKTIRKSSVKCSKSDHLKQAYKNQKRRRCDRKQASVAPTALFIYFVSFVVATKLSILFISDIRFPKSEIPNLKYLEILRKVRIHHSYLGIISNND</sequence>
<keyword evidence="1" id="KW-0812">Transmembrane</keyword>
<keyword evidence="1" id="KW-0472">Membrane</keyword>
<organism evidence="2 3">
    <name type="scientific">Flectobacillus roseus</name>
    <dbReference type="NCBI Taxonomy" id="502259"/>
    <lineage>
        <taxon>Bacteria</taxon>
        <taxon>Pseudomonadati</taxon>
        <taxon>Bacteroidota</taxon>
        <taxon>Cytophagia</taxon>
        <taxon>Cytophagales</taxon>
        <taxon>Flectobacillaceae</taxon>
        <taxon>Flectobacillus</taxon>
    </lineage>
</organism>
<gene>
    <name evidence="2" type="ORF">QM524_19280</name>
</gene>
<dbReference type="EMBL" id="JASHIF010000019">
    <property type="protein sequence ID" value="MDI9861371.1"/>
    <property type="molecule type" value="Genomic_DNA"/>
</dbReference>
<evidence type="ECO:0000313" key="2">
    <source>
        <dbReference type="EMBL" id="MDI9861371.1"/>
    </source>
</evidence>
<dbReference type="RefSeq" id="WP_283345802.1">
    <property type="nucleotide sequence ID" value="NZ_JASHIF010000019.1"/>
</dbReference>
<dbReference type="Proteomes" id="UP001236507">
    <property type="component" value="Unassembled WGS sequence"/>
</dbReference>
<evidence type="ECO:0000313" key="3">
    <source>
        <dbReference type="Proteomes" id="UP001236507"/>
    </source>
</evidence>
<reference evidence="2 3" key="1">
    <citation type="submission" date="2023-05" db="EMBL/GenBank/DDBJ databases">
        <title>Novel species of genus Flectobacillus isolated from stream in China.</title>
        <authorList>
            <person name="Lu H."/>
        </authorList>
    </citation>
    <scope>NUCLEOTIDE SEQUENCE [LARGE SCALE GENOMIC DNA]</scope>
    <source>
        <strain evidence="2 3">KCTC 42575</strain>
    </source>
</reference>
<feature type="transmembrane region" description="Helical" evidence="1">
    <location>
        <begin position="51"/>
        <end position="69"/>
    </location>
</feature>
<comment type="caution">
    <text evidence="2">The sequence shown here is derived from an EMBL/GenBank/DDBJ whole genome shotgun (WGS) entry which is preliminary data.</text>
</comment>
<keyword evidence="1" id="KW-1133">Transmembrane helix</keyword>